<dbReference type="PANTHER" id="PTHR45024:SF2">
    <property type="entry name" value="SCP2 DOMAIN-CONTAINING PROTEIN"/>
    <property type="match status" value="1"/>
</dbReference>
<dbReference type="InterPro" id="IPR002347">
    <property type="entry name" value="SDR_fam"/>
</dbReference>
<name>A0A5R9PHB9_9GAMM</name>
<evidence type="ECO:0000256" key="1">
    <source>
        <dbReference type="ARBA" id="ARBA00006484"/>
    </source>
</evidence>
<accession>A0A5R9PHB9</accession>
<dbReference type="InterPro" id="IPR057326">
    <property type="entry name" value="KR_dom"/>
</dbReference>
<dbReference type="Proteomes" id="UP000308508">
    <property type="component" value="Unassembled WGS sequence"/>
</dbReference>
<keyword evidence="6" id="KW-1185">Reference proteome</keyword>
<dbReference type="PROSITE" id="PS00061">
    <property type="entry name" value="ADH_SHORT"/>
    <property type="match status" value="1"/>
</dbReference>
<protein>
    <submittedName>
        <fullName evidence="5">SDR family NAD(P)-dependent oxidoreductase</fullName>
    </submittedName>
</protein>
<dbReference type="AlphaFoldDB" id="A0A5R9PHB9"/>
<dbReference type="FunFam" id="3.40.50.720:FF:000173">
    <property type="entry name" value="3-oxoacyl-[acyl-carrier protein] reductase"/>
    <property type="match status" value="1"/>
</dbReference>
<gene>
    <name evidence="5" type="ORF">E5S66_02360</name>
</gene>
<evidence type="ECO:0000256" key="2">
    <source>
        <dbReference type="ARBA" id="ARBA00023002"/>
    </source>
</evidence>
<dbReference type="EMBL" id="SROY01000001">
    <property type="protein sequence ID" value="TLX22889.1"/>
    <property type="molecule type" value="Genomic_DNA"/>
</dbReference>
<dbReference type="SUPFAM" id="SSF51735">
    <property type="entry name" value="NAD(P)-binding Rossmann-fold domains"/>
    <property type="match status" value="1"/>
</dbReference>
<dbReference type="PRINTS" id="PR00080">
    <property type="entry name" value="SDRFAMILY"/>
</dbReference>
<dbReference type="PRINTS" id="PR00081">
    <property type="entry name" value="GDHRDH"/>
</dbReference>
<evidence type="ECO:0000313" key="6">
    <source>
        <dbReference type="Proteomes" id="UP000308508"/>
    </source>
</evidence>
<reference evidence="5 6" key="1">
    <citation type="submission" date="2019-04" db="EMBL/GenBank/DDBJ databases">
        <authorList>
            <person name="Grouzdev D.S."/>
            <person name="Nazina T.N."/>
        </authorList>
    </citation>
    <scope>NUCLEOTIDE SEQUENCE [LARGE SCALE GENOMIC DNA]</scope>
    <source>
        <strain evidence="5 6">SHC 3-19</strain>
    </source>
</reference>
<proteinExistence type="inferred from homology"/>
<dbReference type="SMART" id="SM00822">
    <property type="entry name" value="PKS_KR"/>
    <property type="match status" value="1"/>
</dbReference>
<dbReference type="Gene3D" id="3.40.50.720">
    <property type="entry name" value="NAD(P)-binding Rossmann-like Domain"/>
    <property type="match status" value="1"/>
</dbReference>
<evidence type="ECO:0000259" key="4">
    <source>
        <dbReference type="SMART" id="SM00822"/>
    </source>
</evidence>
<organism evidence="5 6">
    <name type="scientific">Thermomonas fusca</name>
    <dbReference type="NCBI Taxonomy" id="215690"/>
    <lineage>
        <taxon>Bacteria</taxon>
        <taxon>Pseudomonadati</taxon>
        <taxon>Pseudomonadota</taxon>
        <taxon>Gammaproteobacteria</taxon>
        <taxon>Lysobacterales</taxon>
        <taxon>Lysobacteraceae</taxon>
        <taxon>Thermomonas</taxon>
    </lineage>
</organism>
<dbReference type="PANTHER" id="PTHR45024">
    <property type="entry name" value="DEHYDROGENASES, SHORT CHAIN"/>
    <property type="match status" value="1"/>
</dbReference>
<evidence type="ECO:0000313" key="5">
    <source>
        <dbReference type="EMBL" id="TLX22889.1"/>
    </source>
</evidence>
<dbReference type="Pfam" id="PF00106">
    <property type="entry name" value="adh_short"/>
    <property type="match status" value="1"/>
</dbReference>
<keyword evidence="2" id="KW-0560">Oxidoreductase</keyword>
<dbReference type="GO" id="GO:0016491">
    <property type="term" value="F:oxidoreductase activity"/>
    <property type="evidence" value="ECO:0007669"/>
    <property type="project" value="UniProtKB-KW"/>
</dbReference>
<dbReference type="InterPro" id="IPR036291">
    <property type="entry name" value="NAD(P)-bd_dom_sf"/>
</dbReference>
<comment type="similarity">
    <text evidence="1 3">Belongs to the short-chain dehydrogenases/reductases (SDR) family.</text>
</comment>
<dbReference type="RefSeq" id="WP_138347162.1">
    <property type="nucleotide sequence ID" value="NZ_SROY01000001.1"/>
</dbReference>
<dbReference type="InterPro" id="IPR020904">
    <property type="entry name" value="Sc_DH/Rdtase_CS"/>
</dbReference>
<evidence type="ECO:0000256" key="3">
    <source>
        <dbReference type="RuleBase" id="RU000363"/>
    </source>
</evidence>
<feature type="domain" description="Ketoreductase" evidence="4">
    <location>
        <begin position="7"/>
        <end position="193"/>
    </location>
</feature>
<sequence>MIDLNGRTAIVTGAGGGLGRAHALLLAQRGAKVVVNDLGDAADAVVEEIRAAGGQARAAKCSVVDAEAVQAMADAVLADWGSIDILVNNAGILRDKSFAKMELADFRLVLEVHLMGAANCTKAVWNAMRERNYGRIVMTTSCSGLYGNFGQANYAAAKMGLVGMMQTLGIEGAKHDIRVNCLAPTGATRMMEGILPPDQLARFKPELVSPAVLALVAENAPNRAILSAGAGGFELAYVALTQGIHLGEAASAEAILEHWVELSSRDGDFVPAQGFDQARHELHKAGFGSDS</sequence>
<dbReference type="InterPro" id="IPR051687">
    <property type="entry name" value="Peroxisomal_Beta-Oxidation"/>
</dbReference>
<comment type="caution">
    <text evidence="5">The sequence shown here is derived from an EMBL/GenBank/DDBJ whole genome shotgun (WGS) entry which is preliminary data.</text>
</comment>
<dbReference type="STRING" id="1123377.GCA_000423885_01403"/>